<organism evidence="10">
    <name type="scientific">Corethrella appendiculata</name>
    <dbReference type="NCBI Taxonomy" id="1370023"/>
    <lineage>
        <taxon>Eukaryota</taxon>
        <taxon>Metazoa</taxon>
        <taxon>Ecdysozoa</taxon>
        <taxon>Arthropoda</taxon>
        <taxon>Hexapoda</taxon>
        <taxon>Insecta</taxon>
        <taxon>Pterygota</taxon>
        <taxon>Neoptera</taxon>
        <taxon>Endopterygota</taxon>
        <taxon>Diptera</taxon>
        <taxon>Nematocera</taxon>
        <taxon>Culicoidea</taxon>
        <taxon>Chaoboridae</taxon>
        <taxon>Corethrella</taxon>
    </lineage>
</organism>
<dbReference type="EMBL" id="GANO01002849">
    <property type="protein sequence ID" value="JAB57022.1"/>
    <property type="molecule type" value="mRNA"/>
</dbReference>
<dbReference type="AlphaFoldDB" id="U5EHX3"/>
<dbReference type="InterPro" id="IPR050549">
    <property type="entry name" value="MFS_Trehalose_Transporter"/>
</dbReference>
<dbReference type="GO" id="GO:0005886">
    <property type="term" value="C:plasma membrane"/>
    <property type="evidence" value="ECO:0007669"/>
    <property type="project" value="UniProtKB-SubCell"/>
</dbReference>
<evidence type="ECO:0000256" key="6">
    <source>
        <dbReference type="ARBA" id="ARBA00022989"/>
    </source>
</evidence>
<dbReference type="PANTHER" id="PTHR48021">
    <property type="match status" value="1"/>
</dbReference>
<sequence>KYFNEYLTAIVVSLLSISYSSLYCYVSPTLPILLSEGSPIEVTQVEASWIASLMSLGALVGSIPAGFLINSVGRKYTLIIAVIPMLVSCILKLTSTTVIHMYASRILAGLGMGITYATISLYLAEISSTKIRGSIVIISSIMTRLGILIVFTVSPYLSFYTLPWVLISFPLLFLITFIFMPESPHYLLAKDRESEAKKSLQWLRKTDSVKEEIEMIKLTITKVTENQSSWSQVFTKGNQNSFKFFFALATCTQFCGQQVVILYSHTIFGQVNGFISSEASVIVIAGIQLLSTIFSSVSIDRLGRRPLILVSSFGCSLCMTIIGVYFYLQLNNFDVAFITWLPLFSTILFLIFYNIGMATVSMAIGAEIFSINVKAYAFAIESVYESFLQFGITKLFPLWAAAHGIYVPFWMFAAVTGILFIYFWVYLPETKLKPLPQILEEMEMSKNLEFNFLKKCGHV</sequence>
<reference evidence="10" key="1">
    <citation type="journal article" date="2014" name="Insect Biochem. Mol. Biol.">
        <title>An insight into the sialome of the frog biting fly, Corethrella appendiculata.</title>
        <authorList>
            <person name="Ribeiro J.M.C."/>
            <person name="Chagas A.C."/>
            <person name="Pham V.M."/>
            <person name="Lounibos L.P."/>
            <person name="Calvo E."/>
        </authorList>
    </citation>
    <scope>NUCLEOTIDE SEQUENCE</scope>
    <source>
        <tissue evidence="10">Salivary glands</tissue>
    </source>
</reference>
<name>U5EHX3_9DIPT</name>
<feature type="transmembrane region" description="Helical" evidence="8">
    <location>
        <begin position="244"/>
        <end position="268"/>
    </location>
</feature>
<dbReference type="Gene3D" id="1.20.1250.20">
    <property type="entry name" value="MFS general substrate transporter like domains"/>
    <property type="match status" value="1"/>
</dbReference>
<feature type="transmembrane region" description="Helical" evidence="8">
    <location>
        <begin position="405"/>
        <end position="427"/>
    </location>
</feature>
<dbReference type="InterPro" id="IPR005829">
    <property type="entry name" value="Sugar_transporter_CS"/>
</dbReference>
<evidence type="ECO:0000256" key="8">
    <source>
        <dbReference type="SAM" id="Phobius"/>
    </source>
</evidence>
<dbReference type="InterPro" id="IPR005828">
    <property type="entry name" value="MFS_sugar_transport-like"/>
</dbReference>
<protein>
    <submittedName>
        <fullName evidence="10">Putative trehalose transporter 1-2</fullName>
    </submittedName>
</protein>
<keyword evidence="5 8" id="KW-0812">Transmembrane</keyword>
<feature type="transmembrane region" description="Helical" evidence="8">
    <location>
        <begin position="48"/>
        <end position="69"/>
    </location>
</feature>
<evidence type="ECO:0000256" key="4">
    <source>
        <dbReference type="ARBA" id="ARBA00022597"/>
    </source>
</evidence>
<evidence type="ECO:0000256" key="5">
    <source>
        <dbReference type="ARBA" id="ARBA00022692"/>
    </source>
</evidence>
<evidence type="ECO:0000256" key="2">
    <source>
        <dbReference type="ARBA" id="ARBA00022448"/>
    </source>
</evidence>
<evidence type="ECO:0000259" key="9">
    <source>
        <dbReference type="PROSITE" id="PS50850"/>
    </source>
</evidence>
<dbReference type="PROSITE" id="PS00216">
    <property type="entry name" value="SUGAR_TRANSPORT_1"/>
    <property type="match status" value="1"/>
</dbReference>
<feature type="transmembrane region" description="Helical" evidence="8">
    <location>
        <begin position="307"/>
        <end position="328"/>
    </location>
</feature>
<comment type="subcellular location">
    <subcellularLocation>
        <location evidence="1">Cell membrane</location>
        <topology evidence="1">Multi-pass membrane protein</topology>
    </subcellularLocation>
</comment>
<keyword evidence="7 8" id="KW-0472">Membrane</keyword>
<keyword evidence="3" id="KW-1003">Cell membrane</keyword>
<evidence type="ECO:0000256" key="3">
    <source>
        <dbReference type="ARBA" id="ARBA00022475"/>
    </source>
</evidence>
<feature type="transmembrane region" description="Helical" evidence="8">
    <location>
        <begin position="76"/>
        <end position="94"/>
    </location>
</feature>
<feature type="transmembrane region" description="Helical" evidence="8">
    <location>
        <begin position="376"/>
        <end position="399"/>
    </location>
</feature>
<dbReference type="PROSITE" id="PS00217">
    <property type="entry name" value="SUGAR_TRANSPORT_2"/>
    <property type="match status" value="1"/>
</dbReference>
<keyword evidence="4" id="KW-0762">Sugar transport</keyword>
<dbReference type="Pfam" id="PF00083">
    <property type="entry name" value="Sugar_tr"/>
    <property type="match status" value="1"/>
</dbReference>
<dbReference type="PROSITE" id="PS50850">
    <property type="entry name" value="MFS"/>
    <property type="match status" value="1"/>
</dbReference>
<feature type="transmembrane region" description="Helical" evidence="8">
    <location>
        <begin position="7"/>
        <end position="28"/>
    </location>
</feature>
<feature type="non-terminal residue" evidence="10">
    <location>
        <position position="1"/>
    </location>
</feature>
<keyword evidence="2" id="KW-0813">Transport</keyword>
<dbReference type="GO" id="GO:0022857">
    <property type="term" value="F:transmembrane transporter activity"/>
    <property type="evidence" value="ECO:0007669"/>
    <property type="project" value="InterPro"/>
</dbReference>
<dbReference type="FunFam" id="1.20.1250.20:FF:000218">
    <property type="entry name" value="facilitated trehalose transporter Tret1"/>
    <property type="match status" value="1"/>
</dbReference>
<dbReference type="SUPFAM" id="SSF103473">
    <property type="entry name" value="MFS general substrate transporter"/>
    <property type="match status" value="1"/>
</dbReference>
<accession>U5EHX3</accession>
<keyword evidence="6 8" id="KW-1133">Transmembrane helix</keyword>
<dbReference type="PANTHER" id="PTHR48021:SF46">
    <property type="entry name" value="MAJOR FACILITATOR SUPERFAMILY (MFS) PROFILE DOMAIN-CONTAINING PROTEIN"/>
    <property type="match status" value="1"/>
</dbReference>
<feature type="domain" description="Major facilitator superfamily (MFS) profile" evidence="9">
    <location>
        <begin position="1"/>
        <end position="431"/>
    </location>
</feature>
<feature type="transmembrane region" description="Helical" evidence="8">
    <location>
        <begin position="136"/>
        <end position="156"/>
    </location>
</feature>
<evidence type="ECO:0000313" key="10">
    <source>
        <dbReference type="EMBL" id="JAB57022.1"/>
    </source>
</evidence>
<dbReference type="InterPro" id="IPR020846">
    <property type="entry name" value="MFS_dom"/>
</dbReference>
<dbReference type="InterPro" id="IPR036259">
    <property type="entry name" value="MFS_trans_sf"/>
</dbReference>
<feature type="transmembrane region" description="Helical" evidence="8">
    <location>
        <begin position="106"/>
        <end position="124"/>
    </location>
</feature>
<evidence type="ECO:0000256" key="1">
    <source>
        <dbReference type="ARBA" id="ARBA00004651"/>
    </source>
</evidence>
<proteinExistence type="evidence at transcript level"/>
<feature type="transmembrane region" description="Helical" evidence="8">
    <location>
        <begin position="340"/>
        <end position="364"/>
    </location>
</feature>
<feature type="transmembrane region" description="Helical" evidence="8">
    <location>
        <begin position="274"/>
        <end position="295"/>
    </location>
</feature>
<evidence type="ECO:0000256" key="7">
    <source>
        <dbReference type="ARBA" id="ARBA00023136"/>
    </source>
</evidence>
<feature type="transmembrane region" description="Helical" evidence="8">
    <location>
        <begin position="162"/>
        <end position="180"/>
    </location>
</feature>